<evidence type="ECO:0000313" key="2">
    <source>
        <dbReference type="EMBL" id="KXZ61384.1"/>
    </source>
</evidence>
<dbReference type="PATRIC" id="fig|36807.3.peg.665"/>
<evidence type="ECO:0000313" key="3">
    <source>
        <dbReference type="Proteomes" id="UP000075357"/>
    </source>
</evidence>
<accession>A0A150HHJ7</accession>
<dbReference type="Proteomes" id="UP000075357">
    <property type="component" value="Unassembled WGS sequence"/>
</dbReference>
<protein>
    <submittedName>
        <fullName evidence="2">Uncharacterized protein</fullName>
    </submittedName>
</protein>
<keyword evidence="3" id="KW-1185">Reference proteome</keyword>
<dbReference type="AlphaFoldDB" id="A0A150HHJ7"/>
<feature type="region of interest" description="Disordered" evidence="1">
    <location>
        <begin position="1"/>
        <end position="70"/>
    </location>
</feature>
<gene>
    <name evidence="2" type="ORF">Mlaev_00643</name>
</gene>
<comment type="caution">
    <text evidence="2">The sequence shown here is derived from an EMBL/GenBank/DDBJ whole genome shotgun (WGS) entry which is preliminary data.</text>
</comment>
<proteinExistence type="predicted"/>
<sequence>MSRNVAADDELYSDKSMKKARDAAGTSPGEFSPPSREEPFVPDPTAPPSDNRAALRYPYEPRDASARRVR</sequence>
<feature type="compositionally biased region" description="Basic and acidic residues" evidence="1">
    <location>
        <begin position="12"/>
        <end position="22"/>
    </location>
</feature>
<reference evidence="2 3" key="1">
    <citation type="submission" date="2016-01" db="EMBL/GenBank/DDBJ databases">
        <title>Draft genome sequences of Microbacterium laevaniformans LCDC 91-0039 and the type strain of Microbacterium hominis LCDC 84-209.</title>
        <authorList>
            <person name="Bernier A.-M."/>
            <person name="Bernard K."/>
        </authorList>
    </citation>
    <scope>NUCLEOTIDE SEQUENCE [LARGE SCALE GENOMIC DNA]</scope>
    <source>
        <strain evidence="2 3">LCDC 91-0039</strain>
    </source>
</reference>
<dbReference type="STRING" id="36807.Mlaev_00643"/>
<evidence type="ECO:0000256" key="1">
    <source>
        <dbReference type="SAM" id="MobiDB-lite"/>
    </source>
</evidence>
<name>A0A150HHJ7_9MICO</name>
<organism evidence="2 3">
    <name type="scientific">Microbacterium laevaniformans</name>
    <dbReference type="NCBI Taxonomy" id="36807"/>
    <lineage>
        <taxon>Bacteria</taxon>
        <taxon>Bacillati</taxon>
        <taxon>Actinomycetota</taxon>
        <taxon>Actinomycetes</taxon>
        <taxon>Micrococcales</taxon>
        <taxon>Microbacteriaceae</taxon>
        <taxon>Microbacterium</taxon>
    </lineage>
</organism>
<dbReference type="RefSeq" id="WP_061681846.1">
    <property type="nucleotide sequence ID" value="NZ_LRAD01000019.1"/>
</dbReference>
<dbReference type="EMBL" id="LRAD01000019">
    <property type="protein sequence ID" value="KXZ61384.1"/>
    <property type="molecule type" value="Genomic_DNA"/>
</dbReference>
<feature type="compositionally biased region" description="Basic and acidic residues" evidence="1">
    <location>
        <begin position="59"/>
        <end position="70"/>
    </location>
</feature>